<feature type="non-terminal residue" evidence="2">
    <location>
        <position position="72"/>
    </location>
</feature>
<feature type="domain" description="STAS" evidence="1">
    <location>
        <begin position="1"/>
        <end position="72"/>
    </location>
</feature>
<evidence type="ECO:0000259" key="1">
    <source>
        <dbReference type="PROSITE" id="PS50801"/>
    </source>
</evidence>
<organism evidence="2">
    <name type="scientific">marine sediment metagenome</name>
    <dbReference type="NCBI Taxonomy" id="412755"/>
    <lineage>
        <taxon>unclassified sequences</taxon>
        <taxon>metagenomes</taxon>
        <taxon>ecological metagenomes</taxon>
    </lineage>
</organism>
<proteinExistence type="predicted"/>
<dbReference type="InterPro" id="IPR036513">
    <property type="entry name" value="STAS_dom_sf"/>
</dbReference>
<dbReference type="CDD" id="cd07043">
    <property type="entry name" value="STAS_anti-anti-sigma_factors"/>
    <property type="match status" value="1"/>
</dbReference>
<reference evidence="2" key="1">
    <citation type="journal article" date="2014" name="Front. Microbiol.">
        <title>High frequency of phylogenetically diverse reductive dehalogenase-homologous genes in deep subseafloor sedimentary metagenomes.</title>
        <authorList>
            <person name="Kawai M."/>
            <person name="Futagami T."/>
            <person name="Toyoda A."/>
            <person name="Takaki Y."/>
            <person name="Nishi S."/>
            <person name="Hori S."/>
            <person name="Arai W."/>
            <person name="Tsubouchi T."/>
            <person name="Morono Y."/>
            <person name="Uchiyama I."/>
            <person name="Ito T."/>
            <person name="Fujiyama A."/>
            <person name="Inagaki F."/>
            <person name="Takami H."/>
        </authorList>
    </citation>
    <scope>NUCLEOTIDE SEQUENCE</scope>
    <source>
        <strain evidence="2">Expedition CK06-06</strain>
    </source>
</reference>
<name>X0WL39_9ZZZZ</name>
<dbReference type="Gene3D" id="3.30.750.24">
    <property type="entry name" value="STAS domain"/>
    <property type="match status" value="1"/>
</dbReference>
<accession>X0WL39</accession>
<dbReference type="InterPro" id="IPR002645">
    <property type="entry name" value="STAS_dom"/>
</dbReference>
<protein>
    <recommendedName>
        <fullName evidence="1">STAS domain-containing protein</fullName>
    </recommendedName>
</protein>
<sequence length="72" mass="7885">MKVHEQKNGAVTVFRPEGPLAEADVDAFRQRLLEVMREDLGRIVLDLSAVPFVDSRGLEAMVDVTNEMASGG</sequence>
<dbReference type="AlphaFoldDB" id="X0WL39"/>
<evidence type="ECO:0000313" key="2">
    <source>
        <dbReference type="EMBL" id="GAG31370.1"/>
    </source>
</evidence>
<dbReference type="PROSITE" id="PS50801">
    <property type="entry name" value="STAS"/>
    <property type="match status" value="1"/>
</dbReference>
<dbReference type="EMBL" id="BARS01045318">
    <property type="protein sequence ID" value="GAG31370.1"/>
    <property type="molecule type" value="Genomic_DNA"/>
</dbReference>
<dbReference type="Pfam" id="PF01740">
    <property type="entry name" value="STAS"/>
    <property type="match status" value="1"/>
</dbReference>
<gene>
    <name evidence="2" type="ORF">S01H1_68343</name>
</gene>
<comment type="caution">
    <text evidence="2">The sequence shown here is derived from an EMBL/GenBank/DDBJ whole genome shotgun (WGS) entry which is preliminary data.</text>
</comment>
<dbReference type="SUPFAM" id="SSF52091">
    <property type="entry name" value="SpoIIaa-like"/>
    <property type="match status" value="1"/>
</dbReference>